<dbReference type="SUPFAM" id="SSF52540">
    <property type="entry name" value="P-loop containing nucleoside triphosphate hydrolases"/>
    <property type="match status" value="2"/>
</dbReference>
<dbReference type="PROSITE" id="PS00211">
    <property type="entry name" value="ABC_TRANSPORTER_1"/>
    <property type="match status" value="2"/>
</dbReference>
<dbReference type="AlphaFoldDB" id="A0A931NEX2"/>
<feature type="domain" description="ABC transporter" evidence="9">
    <location>
        <begin position="313"/>
        <end position="531"/>
    </location>
</feature>
<keyword evidence="2" id="KW-0677">Repeat</keyword>
<dbReference type="RefSeq" id="WP_198100564.1">
    <property type="nucleotide sequence ID" value="NZ_JAEDAL010000003.1"/>
</dbReference>
<dbReference type="PANTHER" id="PTHR19211:SF14">
    <property type="entry name" value="ATP-BINDING CASSETTE SUB-FAMILY F MEMBER 1"/>
    <property type="match status" value="1"/>
</dbReference>
<dbReference type="CDD" id="cd03221">
    <property type="entry name" value="ABCF_EF-3"/>
    <property type="match status" value="2"/>
</dbReference>
<dbReference type="InterPro" id="IPR032524">
    <property type="entry name" value="ABC_tran_C"/>
</dbReference>
<evidence type="ECO:0000256" key="7">
    <source>
        <dbReference type="SAM" id="Coils"/>
    </source>
</evidence>
<reference evidence="10" key="1">
    <citation type="submission" date="2020-12" db="EMBL/GenBank/DDBJ databases">
        <title>The genome sequence of Inhella sp. 4Y17.</title>
        <authorList>
            <person name="Liu Y."/>
        </authorList>
    </citation>
    <scope>NUCLEOTIDE SEQUENCE</scope>
    <source>
        <strain evidence="10">4Y10</strain>
    </source>
</reference>
<comment type="similarity">
    <text evidence="5">Belongs to the ABC transporter superfamily. ABCF family. YheS subfamily.</text>
</comment>
<gene>
    <name evidence="10" type="ORF">I7X43_08795</name>
</gene>
<dbReference type="GO" id="GO:0005524">
    <property type="term" value="F:ATP binding"/>
    <property type="evidence" value="ECO:0007669"/>
    <property type="project" value="UniProtKB-KW"/>
</dbReference>
<feature type="coiled-coil region" evidence="7">
    <location>
        <begin position="559"/>
        <end position="624"/>
    </location>
</feature>
<dbReference type="InterPro" id="IPR050611">
    <property type="entry name" value="ABCF"/>
</dbReference>
<keyword evidence="1" id="KW-1003">Cell membrane</keyword>
<keyword evidence="7" id="KW-0175">Coiled coil</keyword>
<dbReference type="InterPro" id="IPR003593">
    <property type="entry name" value="AAA+_ATPase"/>
</dbReference>
<sequence length="643" mass="70853">MITLRNVTLRRGTKVVLDDVSLTLQPGERIGLVGANGAGKSSLFALLAGRLHADRGDADMPPTWRLSEVAQNLPETEQGATDFVLEGDLTLQKARSLLESAESAHDGLLIAEAHAALQDAGAFDARSRAQSLLLGLGFKVDQLDSPVNSFSGGWRMRLQLARTLINPAELMLLDEPTNHLDLDALVWLEGWLSRYPGTLIIISHDREFLDAITRVTVHLEHAKLTRWGGNYTAFETLRAQAQVLQQAAFDKQQDRIAHLQRFIDRFKAKATKAKQAQSRVKALERMEKLAPVLAASEFSFEFREPLNLPNPMLALSDLACGYGDTAIVRQVNRTVLAGQRIGILGANGQGKSTVVKTIARMLPALAGTLTEGKGLTIGYFAQQELDVLRPDEGALAHMLRLAKEISPQAREQELRDFLGQFRFTGDMVNQVVGSLSGGEKARLVLALLVWQRPNLLLLDEPTNHLDLQTREALSIALNEFEGTVMLVSHDRALLREVCDEFWLVADGAVQPFDGDLDDYQQWLNERARDEARRLKESKEPASPVATEPAVTQREDRRAAAALRQQAAPLKKRMEQLDRQLAALGQERETLEAELATGNATPQRIADVGRRLKALADDVDSAEMEWLELGEQVEAILSGSTPAA</sequence>
<dbReference type="GO" id="GO:0016887">
    <property type="term" value="F:ATP hydrolysis activity"/>
    <property type="evidence" value="ECO:0007669"/>
    <property type="project" value="InterPro"/>
</dbReference>
<keyword evidence="4 10" id="KW-0067">ATP-binding</keyword>
<evidence type="ECO:0000256" key="6">
    <source>
        <dbReference type="ARBA" id="ARBA00069073"/>
    </source>
</evidence>
<dbReference type="PANTHER" id="PTHR19211">
    <property type="entry name" value="ATP-BINDING TRANSPORT PROTEIN-RELATED"/>
    <property type="match status" value="1"/>
</dbReference>
<proteinExistence type="inferred from homology"/>
<dbReference type="InterPro" id="IPR017871">
    <property type="entry name" value="ABC_transporter-like_CS"/>
</dbReference>
<keyword evidence="1" id="KW-0472">Membrane</keyword>
<evidence type="ECO:0000313" key="10">
    <source>
        <dbReference type="EMBL" id="MBH9552951.1"/>
    </source>
</evidence>
<dbReference type="EMBL" id="JAEDAL010000003">
    <property type="protein sequence ID" value="MBH9552951.1"/>
    <property type="molecule type" value="Genomic_DNA"/>
</dbReference>
<evidence type="ECO:0000256" key="3">
    <source>
        <dbReference type="ARBA" id="ARBA00022741"/>
    </source>
</evidence>
<feature type="domain" description="ABC transporter" evidence="9">
    <location>
        <begin position="2"/>
        <end position="246"/>
    </location>
</feature>
<dbReference type="Gene3D" id="1.10.287.380">
    <property type="entry name" value="Valyl-tRNA synthetase, C-terminal domain"/>
    <property type="match status" value="1"/>
</dbReference>
<evidence type="ECO:0000256" key="8">
    <source>
        <dbReference type="SAM" id="MobiDB-lite"/>
    </source>
</evidence>
<dbReference type="InterPro" id="IPR032781">
    <property type="entry name" value="ABC_tran_Xtn"/>
</dbReference>
<evidence type="ECO:0000256" key="2">
    <source>
        <dbReference type="ARBA" id="ARBA00022737"/>
    </source>
</evidence>
<dbReference type="Gene3D" id="3.40.50.300">
    <property type="entry name" value="P-loop containing nucleotide triphosphate hydrolases"/>
    <property type="match status" value="2"/>
</dbReference>
<organism evidence="10 11">
    <name type="scientific">Inhella gelatinilytica</name>
    <dbReference type="NCBI Taxonomy" id="2795030"/>
    <lineage>
        <taxon>Bacteria</taxon>
        <taxon>Pseudomonadati</taxon>
        <taxon>Pseudomonadota</taxon>
        <taxon>Betaproteobacteria</taxon>
        <taxon>Burkholderiales</taxon>
        <taxon>Sphaerotilaceae</taxon>
        <taxon>Inhella</taxon>
    </lineage>
</organism>
<feature type="region of interest" description="Disordered" evidence="8">
    <location>
        <begin position="532"/>
        <end position="553"/>
    </location>
</feature>
<dbReference type="Pfam" id="PF00005">
    <property type="entry name" value="ABC_tran"/>
    <property type="match status" value="2"/>
</dbReference>
<dbReference type="Proteomes" id="UP000620139">
    <property type="component" value="Unassembled WGS sequence"/>
</dbReference>
<dbReference type="GO" id="GO:0003677">
    <property type="term" value="F:DNA binding"/>
    <property type="evidence" value="ECO:0007669"/>
    <property type="project" value="InterPro"/>
</dbReference>
<dbReference type="InterPro" id="IPR003439">
    <property type="entry name" value="ABC_transporter-like_ATP-bd"/>
</dbReference>
<dbReference type="FunFam" id="3.40.50.300:FF:002053">
    <property type="entry name" value="ABC transporter ATP-binding protein"/>
    <property type="match status" value="1"/>
</dbReference>
<dbReference type="Pfam" id="PF12848">
    <property type="entry name" value="ABC_tran_Xtn"/>
    <property type="match status" value="1"/>
</dbReference>
<keyword evidence="3" id="KW-0547">Nucleotide-binding</keyword>
<dbReference type="PROSITE" id="PS50893">
    <property type="entry name" value="ABC_TRANSPORTER_2"/>
    <property type="match status" value="2"/>
</dbReference>
<dbReference type="Pfam" id="PF16326">
    <property type="entry name" value="ABC_tran_CTD"/>
    <property type="match status" value="1"/>
</dbReference>
<dbReference type="InterPro" id="IPR037118">
    <property type="entry name" value="Val-tRNA_synth_C_sf"/>
</dbReference>
<evidence type="ECO:0000256" key="4">
    <source>
        <dbReference type="ARBA" id="ARBA00022840"/>
    </source>
</evidence>
<keyword evidence="11" id="KW-1185">Reference proteome</keyword>
<evidence type="ECO:0000256" key="1">
    <source>
        <dbReference type="ARBA" id="ARBA00022475"/>
    </source>
</evidence>
<name>A0A931NEX2_9BURK</name>
<comment type="caution">
    <text evidence="10">The sequence shown here is derived from an EMBL/GenBank/DDBJ whole genome shotgun (WGS) entry which is preliminary data.</text>
</comment>
<evidence type="ECO:0000256" key="5">
    <source>
        <dbReference type="ARBA" id="ARBA00061571"/>
    </source>
</evidence>
<evidence type="ECO:0000259" key="9">
    <source>
        <dbReference type="PROSITE" id="PS50893"/>
    </source>
</evidence>
<protein>
    <recommendedName>
        <fullName evidence="6">Probable ATP-binding protein YheS</fullName>
    </recommendedName>
</protein>
<evidence type="ECO:0000313" key="11">
    <source>
        <dbReference type="Proteomes" id="UP000620139"/>
    </source>
</evidence>
<dbReference type="FunFam" id="3.40.50.300:FF:000011">
    <property type="entry name" value="Putative ABC transporter ATP-binding component"/>
    <property type="match status" value="1"/>
</dbReference>
<accession>A0A931NEX2</accession>
<dbReference type="InterPro" id="IPR027417">
    <property type="entry name" value="P-loop_NTPase"/>
</dbReference>
<dbReference type="SMART" id="SM00382">
    <property type="entry name" value="AAA"/>
    <property type="match status" value="2"/>
</dbReference>